<dbReference type="FunFam" id="3.40.50.10860:FF:000005">
    <property type="entry name" value="C-1-tetrahydrofolate synthase, cytoplasmic, putative"/>
    <property type="match status" value="1"/>
</dbReference>
<comment type="pathway">
    <text evidence="1 12">One-carbon metabolism; tetrahydrofolate interconversion.</text>
</comment>
<dbReference type="SUPFAM" id="SSF53223">
    <property type="entry name" value="Aminoacid dehydrogenase-like, N-terminal domain"/>
    <property type="match status" value="1"/>
</dbReference>
<comment type="catalytic activity">
    <reaction evidence="12">
        <text>(6R)-5,10-methenyltetrahydrofolate + H2O = (6R)-10-formyltetrahydrofolate + H(+)</text>
        <dbReference type="Rhea" id="RHEA:23700"/>
        <dbReference type="ChEBI" id="CHEBI:15377"/>
        <dbReference type="ChEBI" id="CHEBI:15378"/>
        <dbReference type="ChEBI" id="CHEBI:57455"/>
        <dbReference type="ChEBI" id="CHEBI:195366"/>
        <dbReference type="EC" id="3.5.4.9"/>
    </reaction>
</comment>
<feature type="domain" description="Tetrahydrofolate dehydrogenase/cyclohydrolase catalytic" evidence="13">
    <location>
        <begin position="3"/>
        <end position="105"/>
    </location>
</feature>
<evidence type="ECO:0000313" key="16">
    <source>
        <dbReference type="Proteomes" id="UP000078582"/>
    </source>
</evidence>
<comment type="catalytic activity">
    <reaction evidence="12">
        <text>(6R)-5,10-methylene-5,6,7,8-tetrahydrofolate + NADP(+) = (6R)-5,10-methenyltetrahydrofolate + NADPH</text>
        <dbReference type="Rhea" id="RHEA:22812"/>
        <dbReference type="ChEBI" id="CHEBI:15636"/>
        <dbReference type="ChEBI" id="CHEBI:57455"/>
        <dbReference type="ChEBI" id="CHEBI:57783"/>
        <dbReference type="ChEBI" id="CHEBI:58349"/>
        <dbReference type="EC" id="1.5.1.5"/>
    </reaction>
</comment>
<dbReference type="PROSITE" id="PS00767">
    <property type="entry name" value="THF_DHG_CYH_2"/>
    <property type="match status" value="1"/>
</dbReference>
<keyword evidence="8 12" id="KW-0560">Oxidoreductase</keyword>
<evidence type="ECO:0000256" key="11">
    <source>
        <dbReference type="ARBA" id="ARBA00023268"/>
    </source>
</evidence>
<dbReference type="PANTHER" id="PTHR48099:SF5">
    <property type="entry name" value="C-1-TETRAHYDROFOLATE SYNTHASE, CYTOPLASMIC"/>
    <property type="match status" value="1"/>
</dbReference>
<dbReference type="GO" id="GO:0005829">
    <property type="term" value="C:cytosol"/>
    <property type="evidence" value="ECO:0007669"/>
    <property type="project" value="TreeGrafter"/>
</dbReference>
<reference evidence="15 16" key="1">
    <citation type="submission" date="2016-03" db="EMBL/GenBank/DDBJ databases">
        <title>Pediococcus and Lactobacillus from brewery environment - whole genome sequencing and assembly.</title>
        <authorList>
            <person name="Behr J."/>
            <person name="Geissler A.J."/>
            <person name="Vogel R.F."/>
        </authorList>
    </citation>
    <scope>NUCLEOTIDE SEQUENCE [LARGE SCALE GENOMIC DNA]</scope>
    <source>
        <strain evidence="15 16">TMW 1.1989</strain>
    </source>
</reference>
<keyword evidence="6 12" id="KW-0378">Hydrolase</keyword>
<dbReference type="AlphaFoldDB" id="A0A192H5S6"/>
<dbReference type="InterPro" id="IPR036291">
    <property type="entry name" value="NAD(P)-bd_dom_sf"/>
</dbReference>
<dbReference type="InterPro" id="IPR020867">
    <property type="entry name" value="THF_DH/CycHdrlase_CS"/>
</dbReference>
<feature type="domain" description="Tetrahydrofolate dehydrogenase/cyclohydrolase NAD(P)-binding" evidence="14">
    <location>
        <begin position="124"/>
        <end position="264"/>
    </location>
</feature>
<evidence type="ECO:0000256" key="6">
    <source>
        <dbReference type="ARBA" id="ARBA00022801"/>
    </source>
</evidence>
<organism evidence="15 16">
    <name type="scientific">Loigolactobacillus backii</name>
    <dbReference type="NCBI Taxonomy" id="375175"/>
    <lineage>
        <taxon>Bacteria</taxon>
        <taxon>Bacillati</taxon>
        <taxon>Bacillota</taxon>
        <taxon>Bacilli</taxon>
        <taxon>Lactobacillales</taxon>
        <taxon>Lactobacillaceae</taxon>
        <taxon>Loigolactobacillus</taxon>
    </lineage>
</organism>
<keyword evidence="7 12" id="KW-0521">NADP</keyword>
<dbReference type="GO" id="GO:0000105">
    <property type="term" value="P:L-histidine biosynthetic process"/>
    <property type="evidence" value="ECO:0007669"/>
    <property type="project" value="UniProtKB-KW"/>
</dbReference>
<keyword evidence="9 12" id="KW-0368">Histidine biosynthesis</keyword>
<protein>
    <recommendedName>
        <fullName evidence="12">Bifunctional protein FolD</fullName>
    </recommendedName>
    <domain>
        <recommendedName>
            <fullName evidence="12">Methylenetetrahydrofolate dehydrogenase</fullName>
            <ecNumber evidence="12">1.5.1.5</ecNumber>
        </recommendedName>
    </domain>
    <domain>
        <recommendedName>
            <fullName evidence="12">Methenyltetrahydrofolate cyclohydrolase</fullName>
            <ecNumber evidence="12">3.5.4.9</ecNumber>
        </recommendedName>
    </domain>
</protein>
<dbReference type="EC" id="1.5.1.5" evidence="12"/>
<dbReference type="Gene3D" id="3.40.50.10860">
    <property type="entry name" value="Leucine Dehydrogenase, chain A, domain 1"/>
    <property type="match status" value="1"/>
</dbReference>
<evidence type="ECO:0000256" key="8">
    <source>
        <dbReference type="ARBA" id="ARBA00023002"/>
    </source>
</evidence>
<comment type="subunit">
    <text evidence="2 12">Homodimer.</text>
</comment>
<dbReference type="UniPathway" id="UPA00193"/>
<dbReference type="Proteomes" id="UP000078582">
    <property type="component" value="Chromosome"/>
</dbReference>
<gene>
    <name evidence="12" type="primary">folD</name>
    <name evidence="15" type="ORF">AYR53_09980</name>
</gene>
<evidence type="ECO:0000256" key="2">
    <source>
        <dbReference type="ARBA" id="ARBA00011738"/>
    </source>
</evidence>
<dbReference type="GO" id="GO:0004488">
    <property type="term" value="F:methylenetetrahydrofolate dehydrogenase (NADP+) activity"/>
    <property type="evidence" value="ECO:0007669"/>
    <property type="project" value="UniProtKB-UniRule"/>
</dbReference>
<dbReference type="EC" id="3.5.4.9" evidence="12"/>
<feature type="binding site" evidence="12">
    <location>
        <begin position="150"/>
        <end position="152"/>
    </location>
    <ligand>
        <name>NADP(+)</name>
        <dbReference type="ChEBI" id="CHEBI:58349"/>
    </ligand>
</feature>
<dbReference type="PANTHER" id="PTHR48099">
    <property type="entry name" value="C-1-TETRAHYDROFOLATE SYNTHASE, CYTOPLASMIC-RELATED"/>
    <property type="match status" value="1"/>
</dbReference>
<dbReference type="InterPro" id="IPR046346">
    <property type="entry name" value="Aminoacid_DH-like_N_sf"/>
</dbReference>
<dbReference type="HAMAP" id="MF_01576">
    <property type="entry name" value="THF_DHG_CYH"/>
    <property type="match status" value="1"/>
</dbReference>
<evidence type="ECO:0000256" key="10">
    <source>
        <dbReference type="ARBA" id="ARBA00023167"/>
    </source>
</evidence>
<dbReference type="GO" id="GO:0009086">
    <property type="term" value="P:methionine biosynthetic process"/>
    <property type="evidence" value="ECO:0007669"/>
    <property type="project" value="UniProtKB-KW"/>
</dbReference>
<evidence type="ECO:0000256" key="4">
    <source>
        <dbReference type="ARBA" id="ARBA00022605"/>
    </source>
</evidence>
<dbReference type="EMBL" id="CP014873">
    <property type="protein sequence ID" value="ANK63583.1"/>
    <property type="molecule type" value="Genomic_DNA"/>
</dbReference>
<dbReference type="Gene3D" id="3.40.50.720">
    <property type="entry name" value="NAD(P)-binding Rossmann-like Domain"/>
    <property type="match status" value="1"/>
</dbReference>
<proteinExistence type="inferred from homology"/>
<sequence>MADLTLEVAQLKQQGVVPCLAVVIVGDDPASHVYLRSKQRRAKKLGIRVLVKALAETATEAAVLKVLAELNQDPKINAILVEMPLPKQINQQHILEAINPAKDVDGFHPINLGQLFAGTPRNIPNTPYGVMKLLAHYQIPLAGKNAVVIGRSVIVGRPMAALLMNQNATVTVAHSYTTNLSALTKQADVLVVAAGKANFIHGDAIKPGATVIDVGMNRTAAGKLVGDVSYQEASQVASAITPVPGGVGPMTITMLMYQIVKLTKGVA</sequence>
<keyword evidence="16" id="KW-1185">Reference proteome</keyword>
<evidence type="ECO:0000259" key="14">
    <source>
        <dbReference type="Pfam" id="PF02882"/>
    </source>
</evidence>
<dbReference type="PRINTS" id="PR00085">
    <property type="entry name" value="THFDHDRGNASE"/>
</dbReference>
<dbReference type="KEGG" id="lbt:AYR52_03330"/>
<comment type="function">
    <text evidence="12">Catalyzes the oxidation of 5,10-methylenetetrahydrofolate to 5,10-methenyltetrahydrofolate and then the hydrolysis of 5,10-methenyltetrahydrofolate to 10-formyltetrahydrofolate.</text>
</comment>
<evidence type="ECO:0000256" key="7">
    <source>
        <dbReference type="ARBA" id="ARBA00022857"/>
    </source>
</evidence>
<evidence type="ECO:0000256" key="5">
    <source>
        <dbReference type="ARBA" id="ARBA00022755"/>
    </source>
</evidence>
<evidence type="ECO:0000259" key="13">
    <source>
        <dbReference type="Pfam" id="PF00763"/>
    </source>
</evidence>
<dbReference type="InterPro" id="IPR020630">
    <property type="entry name" value="THF_DH/CycHdrlase_cat_dom"/>
</dbReference>
<keyword evidence="5 12" id="KW-0658">Purine biosynthesis</keyword>
<dbReference type="GO" id="GO:0006164">
    <property type="term" value="P:purine nucleotide biosynthetic process"/>
    <property type="evidence" value="ECO:0007669"/>
    <property type="project" value="UniProtKB-KW"/>
</dbReference>
<dbReference type="GO" id="GO:0004477">
    <property type="term" value="F:methenyltetrahydrofolate cyclohydrolase activity"/>
    <property type="evidence" value="ECO:0007669"/>
    <property type="project" value="UniProtKB-UniRule"/>
</dbReference>
<dbReference type="Pfam" id="PF00763">
    <property type="entry name" value="THF_DHG_CYH"/>
    <property type="match status" value="1"/>
</dbReference>
<keyword evidence="10 12" id="KW-0486">Methionine biosynthesis</keyword>
<comment type="similarity">
    <text evidence="12">Belongs to the tetrahydrofolate dehydrogenase/cyclohydrolase family.</text>
</comment>
<keyword evidence="4 12" id="KW-0028">Amino-acid biosynthesis</keyword>
<dbReference type="InterPro" id="IPR020631">
    <property type="entry name" value="THF_DH/CycHdrlase_NAD-bd_dom"/>
</dbReference>
<evidence type="ECO:0000256" key="12">
    <source>
        <dbReference type="HAMAP-Rule" id="MF_01576"/>
    </source>
</evidence>
<dbReference type="STRING" id="375175.AYR53_09980"/>
<name>A0A192H5S6_9LACO</name>
<evidence type="ECO:0000256" key="9">
    <source>
        <dbReference type="ARBA" id="ARBA00023102"/>
    </source>
</evidence>
<comment type="caution">
    <text evidence="12">Lacks conserved residue(s) required for the propagation of feature annotation.</text>
</comment>
<dbReference type="CDD" id="cd01080">
    <property type="entry name" value="NAD_bind_m-THF_DH_Cyclohyd"/>
    <property type="match status" value="1"/>
</dbReference>
<accession>A0A192H5S6</accession>
<dbReference type="GO" id="GO:0035999">
    <property type="term" value="P:tetrahydrofolate interconversion"/>
    <property type="evidence" value="ECO:0007669"/>
    <property type="project" value="UniProtKB-UniRule"/>
</dbReference>
<evidence type="ECO:0000313" key="15">
    <source>
        <dbReference type="EMBL" id="ANK63583.1"/>
    </source>
</evidence>
<evidence type="ECO:0000256" key="3">
    <source>
        <dbReference type="ARBA" id="ARBA00022563"/>
    </source>
</evidence>
<evidence type="ECO:0000256" key="1">
    <source>
        <dbReference type="ARBA" id="ARBA00004777"/>
    </source>
</evidence>
<dbReference type="FunFam" id="3.40.50.720:FF:000094">
    <property type="entry name" value="Bifunctional protein FolD"/>
    <property type="match status" value="1"/>
</dbReference>
<dbReference type="SUPFAM" id="SSF51735">
    <property type="entry name" value="NAD(P)-binding Rossmann-fold domains"/>
    <property type="match status" value="1"/>
</dbReference>
<dbReference type="Pfam" id="PF02882">
    <property type="entry name" value="THF_DHG_CYH_C"/>
    <property type="match status" value="1"/>
</dbReference>
<keyword evidence="3 12" id="KW-0554">One-carbon metabolism</keyword>
<dbReference type="InterPro" id="IPR000672">
    <property type="entry name" value="THF_DH/CycHdrlase"/>
</dbReference>
<keyword evidence="11 12" id="KW-0511">Multifunctional enzyme</keyword>